<protein>
    <submittedName>
        <fullName evidence="2">Helix-turn-helix domain-containing protein</fullName>
    </submittedName>
</protein>
<dbReference type="AlphaFoldDB" id="A0A506U1T2"/>
<dbReference type="InterPro" id="IPR010982">
    <property type="entry name" value="Lambda_DNA-bd_dom_sf"/>
</dbReference>
<sequence length="273" mass="30691">MSDLTFAAYLRERRIRLDPEAFGIVSGRRRTSGLRREEVAQRAAISTTWYSWLEQGRGGPPSVAVVERLARAMKFTEAEREHLYLLGLGHPPQARGVSATAVAPRQQLILDAMETCPALIRTATWDVVAWNPASAVVMTDWGSVPECERNMLRQIFLNPYSRVLNRDWEKIARFVVSVFRGDLARTGSGDREQPFIETMCRESGEFERLWSDAAVAGLEDGQKRLHHPIVGDLTLDYSSFAVDGRPDLVMLVHTPAMPDDAERIRRLLAGSRS</sequence>
<dbReference type="Pfam" id="PF13560">
    <property type="entry name" value="HTH_31"/>
    <property type="match status" value="1"/>
</dbReference>
<feature type="domain" description="HTH cro/C1-type" evidence="1">
    <location>
        <begin position="9"/>
        <end position="80"/>
    </location>
</feature>
<gene>
    <name evidence="2" type="ORF">FJU11_10790</name>
</gene>
<dbReference type="Gene3D" id="1.10.260.40">
    <property type="entry name" value="lambda repressor-like DNA-binding domains"/>
    <property type="match status" value="1"/>
</dbReference>
<dbReference type="RefSeq" id="WP_141167065.1">
    <property type="nucleotide sequence ID" value="NZ_VHLH01000019.1"/>
</dbReference>
<dbReference type="EMBL" id="VHLH01000019">
    <property type="protein sequence ID" value="TPW27720.1"/>
    <property type="molecule type" value="Genomic_DNA"/>
</dbReference>
<reference evidence="2 3" key="1">
    <citation type="submission" date="2019-06" db="EMBL/GenBank/DDBJ databases">
        <authorList>
            <person name="Li M."/>
        </authorList>
    </citation>
    <scope>NUCLEOTIDE SEQUENCE [LARGE SCALE GENOMIC DNA]</scope>
    <source>
        <strain evidence="2 3">BGMRC6574</strain>
    </source>
</reference>
<keyword evidence="3" id="KW-1185">Reference proteome</keyword>
<comment type="caution">
    <text evidence="2">The sequence shown here is derived from an EMBL/GenBank/DDBJ whole genome shotgun (WGS) entry which is preliminary data.</text>
</comment>
<dbReference type="InterPro" id="IPR041413">
    <property type="entry name" value="MLTR_LBD"/>
</dbReference>
<dbReference type="OrthoDB" id="5346389at2"/>
<proteinExistence type="predicted"/>
<dbReference type="Proteomes" id="UP000320314">
    <property type="component" value="Unassembled WGS sequence"/>
</dbReference>
<dbReference type="PANTHER" id="PTHR35010">
    <property type="entry name" value="BLL4672 PROTEIN-RELATED"/>
    <property type="match status" value="1"/>
</dbReference>
<dbReference type="Pfam" id="PF17765">
    <property type="entry name" value="MLTR_LBD"/>
    <property type="match status" value="1"/>
</dbReference>
<evidence type="ECO:0000313" key="2">
    <source>
        <dbReference type="EMBL" id="TPW27720.1"/>
    </source>
</evidence>
<accession>A0A506U1T2</accession>
<organism evidence="2 3">
    <name type="scientific">Pararhizobium mangrovi</name>
    <dbReference type="NCBI Taxonomy" id="2590452"/>
    <lineage>
        <taxon>Bacteria</taxon>
        <taxon>Pseudomonadati</taxon>
        <taxon>Pseudomonadota</taxon>
        <taxon>Alphaproteobacteria</taxon>
        <taxon>Hyphomicrobiales</taxon>
        <taxon>Rhizobiaceae</taxon>
        <taxon>Rhizobium/Agrobacterium group</taxon>
        <taxon>Pararhizobium</taxon>
    </lineage>
</organism>
<evidence type="ECO:0000259" key="1">
    <source>
        <dbReference type="SMART" id="SM00530"/>
    </source>
</evidence>
<dbReference type="SMART" id="SM00530">
    <property type="entry name" value="HTH_XRE"/>
    <property type="match status" value="1"/>
</dbReference>
<dbReference type="SUPFAM" id="SSF47413">
    <property type="entry name" value="lambda repressor-like DNA-binding domains"/>
    <property type="match status" value="1"/>
</dbReference>
<dbReference type="PANTHER" id="PTHR35010:SF2">
    <property type="entry name" value="BLL4672 PROTEIN"/>
    <property type="match status" value="1"/>
</dbReference>
<dbReference type="GO" id="GO:0003677">
    <property type="term" value="F:DNA binding"/>
    <property type="evidence" value="ECO:0007669"/>
    <property type="project" value="InterPro"/>
</dbReference>
<dbReference type="CDD" id="cd00093">
    <property type="entry name" value="HTH_XRE"/>
    <property type="match status" value="1"/>
</dbReference>
<name>A0A506U1T2_9HYPH</name>
<dbReference type="InterPro" id="IPR001387">
    <property type="entry name" value="Cro/C1-type_HTH"/>
</dbReference>
<evidence type="ECO:0000313" key="3">
    <source>
        <dbReference type="Proteomes" id="UP000320314"/>
    </source>
</evidence>
<dbReference type="Gene3D" id="3.30.450.180">
    <property type="match status" value="1"/>
</dbReference>